<proteinExistence type="predicted"/>
<dbReference type="AlphaFoldDB" id="A0A1W2B552"/>
<keyword evidence="2" id="KW-1185">Reference proteome</keyword>
<gene>
    <name evidence="1" type="ORF">SAMN04488524_1919</name>
</gene>
<name>A0A1W2B552_9SPHI</name>
<evidence type="ECO:0000313" key="2">
    <source>
        <dbReference type="Proteomes" id="UP000192756"/>
    </source>
</evidence>
<sequence>MGHERIGTLPKSERWKSIVNSISDYTDAEDTIVEIAAQTTKNVRKRFQDINTDAGVFGAFKFIITLSHFAKSDNALDRLAEEGIVLPKNFNLYDLAFCIQNYISQNEDSKEYSSFATQSIIETISDWARSHQTNQQSLFDSNDTGLEIWQQASNGAGFCELSRLFFSKFTERYLKYFLEREAASGIDNLYDRTQFNKNLETHIDRISKHAFETSKITQSFAAAWFNKYAKEKLPSNKRIKGFLSFAFQKINSELIREEIKYD</sequence>
<reference evidence="2" key="1">
    <citation type="submission" date="2017-04" db="EMBL/GenBank/DDBJ databases">
        <authorList>
            <person name="Varghese N."/>
            <person name="Submissions S."/>
        </authorList>
    </citation>
    <scope>NUCLEOTIDE SEQUENCE [LARGE SCALE GENOMIC DNA]</scope>
    <source>
        <strain evidence="2">DSM 12126</strain>
    </source>
</reference>
<dbReference type="EMBL" id="FWXT01000001">
    <property type="protein sequence ID" value="SMC67964.1"/>
    <property type="molecule type" value="Genomic_DNA"/>
</dbReference>
<dbReference type="OrthoDB" id="270332at2"/>
<dbReference type="STRING" id="151894.SAMN04488524_1919"/>
<dbReference type="RefSeq" id="WP_084238094.1">
    <property type="nucleotide sequence ID" value="NZ_FWXT01000001.1"/>
</dbReference>
<protein>
    <submittedName>
        <fullName evidence="1">Uncharacterized protein</fullName>
    </submittedName>
</protein>
<accession>A0A1W2B552</accession>
<evidence type="ECO:0000313" key="1">
    <source>
        <dbReference type="EMBL" id="SMC67964.1"/>
    </source>
</evidence>
<dbReference type="Proteomes" id="UP000192756">
    <property type="component" value="Unassembled WGS sequence"/>
</dbReference>
<organism evidence="1 2">
    <name type="scientific">Pedobacter africanus</name>
    <dbReference type="NCBI Taxonomy" id="151894"/>
    <lineage>
        <taxon>Bacteria</taxon>
        <taxon>Pseudomonadati</taxon>
        <taxon>Bacteroidota</taxon>
        <taxon>Sphingobacteriia</taxon>
        <taxon>Sphingobacteriales</taxon>
        <taxon>Sphingobacteriaceae</taxon>
        <taxon>Pedobacter</taxon>
    </lineage>
</organism>